<proteinExistence type="predicted"/>
<evidence type="ECO:0000259" key="5">
    <source>
        <dbReference type="PROSITE" id="PS51145"/>
    </source>
</evidence>
<evidence type="ECO:0000256" key="1">
    <source>
        <dbReference type="ARBA" id="ARBA00022737"/>
    </source>
</evidence>
<dbReference type="InterPro" id="IPR011029">
    <property type="entry name" value="DEATH-like_dom_sf"/>
</dbReference>
<dbReference type="SUPFAM" id="SSF48452">
    <property type="entry name" value="TPR-like"/>
    <property type="match status" value="1"/>
</dbReference>
<feature type="region of interest" description="Disordered" evidence="4">
    <location>
        <begin position="342"/>
        <end position="369"/>
    </location>
</feature>
<feature type="compositionally biased region" description="Acidic residues" evidence="4">
    <location>
        <begin position="1072"/>
        <end position="1085"/>
    </location>
</feature>
<feature type="region of interest" description="Disordered" evidence="4">
    <location>
        <begin position="1022"/>
        <end position="1090"/>
    </location>
</feature>
<sequence>MASVEIISTSEEISPRFQKLLRGVSDELSPEELRHAVSSIKTNFRGKFEDQGEQDLYSCLQLFAKQGLVSEDNLTLLEGFLSPKASKKKSLKEKIQQFKENRQQEVSSGKEEPGLTGRERDLEKVMAMLTTGSSRVVNLHGISGVGKTKLAIEIVSKWPGRKFKADFREITEMKDVHFHVLNALAPDKTNISFEANLVVELMQQFRQAEQNSDILLLLDNVDKFAGGDDEASTFLNANFVKFLQGLLGPKDYPGKSKLKILLTSRSTLRHAKLANFDNYEVMALEKISSSVLFQNQGIGSVREDQMEKLLQICQGNPLIIRGMAAILRQQITDDTRILETIEQPLEAEPPESGIPAAEESRERDVFDSEKEGIDKEQESCLRKMFFFLPSKQLKDSAISMSLFCRSFSVEAAAEVLGVDSSEAVIQLEGLRNSEVLTVDLDVKELTYDIHPLVRTFLRSIGSNQKMFVKVYEKAKGRFHTYFMSKMIDISRLLDKDYMNAFDNFDLDKPNFELALDISFKSDHLLIPKEHRESVMIFYLFEAMLDEKARKNIFNCWAEKVEDDGKEGSLLRAELKCRETLLVLKLEGWQRALTVARRAKESLSKVQKETKSTDSFRLTKSSYLFSWGEVYYRAGNMSKSLRILHKALKIMENELHSHTSTSRCLNGIGNCHNKLGEYDEAIKYYMRAYDMRQQLSGSVKHFDMPFFKGQIGTVYEGKKQFEKAIEYYKEALELAKELKIPGMVNTAQYNRNIANAYCWLQNFKDAYQPAKNAYEIRKAILGRHPDTARSAFQMAQICRYSEDSDAAKEFYEEAWEIEKSLGQGNHSEVMVRIVESSEGFFLEGERKDQFRQEVFDFFLRYWDEERAFEGFEFSLANKTVIDSINERLGEFGDRQTQERYQKEALWFYEGAWNSPDARKLPDTVREEILQTLCRLCKQLSEKSKVEKYSNEAFRFYEKKWKKNKVGMSKRDRIDILITLVDMASTQAKEKKKQKYKSLLKKAKQSGTLMGTVKGFLSFGAKEAEQLSSEDDDDDDNDEVDIPSDDDDDDDLDSSSGSEEIPEASGQVQQLTIQEEDGEELESEQEQEPDRIKIHEDTVTVQGGRWDARKAATHLVFPRGFVAEDTMFTLFRWKSSLCSPPLQPNEAIVSNVLELSADTTESLLFNKEVTLGISHSALDLKGYEVVIKTLVDRKRNEWRDVEQTVDYKSLSDLQKVYHNNIPDYLLPVAETKIIQCSTFAVVCRLKSYIFTITSEPSTISLPDFPLVKIHFPPNSVSSTEEISVRVQEYLCKELKDKETLAGPIIRISCNKEFKFHEAVTVQLPLSLRDTEQDAESLGISDLSLVRARVLFQPSNGTQKEWTEITDLLDSPPWLDGFVIKFNVRHFSVFWTWLASSLNQIARVWNTESVRHSVVFTATVPVHTRLNTDVDLLLYCSPHDMKREHIDDVKMVWLVEESEWYGMVTGDQAYVFFSGDAAQVVKKDRLKNFFLRFDREASTFRHLPVRVVNKGSLTIEFYKSKDQSEENKIGILDMELPPALDLESTPVKFLGIPVDDRILHEAPLIEILPACKGVLEEIGRSDIHESHLGSDLDKRQKKCSFYRALASLPVEHQRKCHDAIIGFLKERRQSGFEGFVHIEERLIHAAKDA</sequence>
<dbReference type="Gene3D" id="1.10.533.10">
    <property type="entry name" value="Death Domain, Fas"/>
    <property type="match status" value="1"/>
</dbReference>
<accession>A0AAU9XD22</accession>
<organism evidence="6 7">
    <name type="scientific">Pocillopora meandrina</name>
    <dbReference type="NCBI Taxonomy" id="46732"/>
    <lineage>
        <taxon>Eukaryota</taxon>
        <taxon>Metazoa</taxon>
        <taxon>Cnidaria</taxon>
        <taxon>Anthozoa</taxon>
        <taxon>Hexacorallia</taxon>
        <taxon>Scleractinia</taxon>
        <taxon>Astrocoeniina</taxon>
        <taxon>Pocilloporidae</taxon>
        <taxon>Pocillopora</taxon>
    </lineage>
</organism>
<dbReference type="PROSITE" id="PS51145">
    <property type="entry name" value="ZU5"/>
    <property type="match status" value="1"/>
</dbReference>
<feature type="compositionally biased region" description="Acidic residues" evidence="4">
    <location>
        <begin position="1026"/>
        <end position="1051"/>
    </location>
</feature>
<name>A0AAU9XD22_9CNID</name>
<dbReference type="Proteomes" id="UP001159428">
    <property type="component" value="Unassembled WGS sequence"/>
</dbReference>
<keyword evidence="7" id="KW-1185">Reference proteome</keyword>
<dbReference type="InterPro" id="IPR011990">
    <property type="entry name" value="TPR-like_helical_dom_sf"/>
</dbReference>
<protein>
    <recommendedName>
        <fullName evidence="5">ZU5 domain-containing protein</fullName>
    </recommendedName>
</protein>
<evidence type="ECO:0000256" key="2">
    <source>
        <dbReference type="ARBA" id="ARBA00022803"/>
    </source>
</evidence>
<keyword evidence="2 3" id="KW-0802">TPR repeat</keyword>
<dbReference type="InterPro" id="IPR027417">
    <property type="entry name" value="P-loop_NTPase"/>
</dbReference>
<dbReference type="PANTHER" id="PTHR45641">
    <property type="entry name" value="TETRATRICOPEPTIDE REPEAT PROTEIN (AFU_ORTHOLOGUE AFUA_6G03870)"/>
    <property type="match status" value="1"/>
</dbReference>
<feature type="repeat" description="TPR" evidence="3">
    <location>
        <begin position="620"/>
        <end position="653"/>
    </location>
</feature>
<dbReference type="PROSITE" id="PS50005">
    <property type="entry name" value="TPR"/>
    <property type="match status" value="3"/>
</dbReference>
<dbReference type="PRINTS" id="PR00364">
    <property type="entry name" value="DISEASERSIST"/>
</dbReference>
<dbReference type="Gene3D" id="3.40.50.300">
    <property type="entry name" value="P-loop containing nucleotide triphosphate hydrolases"/>
    <property type="match status" value="1"/>
</dbReference>
<evidence type="ECO:0000256" key="4">
    <source>
        <dbReference type="SAM" id="MobiDB-lite"/>
    </source>
</evidence>
<dbReference type="InterPro" id="IPR019734">
    <property type="entry name" value="TPR_rpt"/>
</dbReference>
<evidence type="ECO:0000313" key="7">
    <source>
        <dbReference type="Proteomes" id="UP001159428"/>
    </source>
</evidence>
<dbReference type="InterPro" id="IPR000906">
    <property type="entry name" value="ZU5_dom"/>
</dbReference>
<dbReference type="Pfam" id="PF13424">
    <property type="entry name" value="TPR_12"/>
    <property type="match status" value="2"/>
</dbReference>
<feature type="repeat" description="TPR" evidence="3">
    <location>
        <begin position="661"/>
        <end position="694"/>
    </location>
</feature>
<evidence type="ECO:0000256" key="3">
    <source>
        <dbReference type="PROSITE-ProRule" id="PRU00339"/>
    </source>
</evidence>
<dbReference type="SUPFAM" id="SSF52540">
    <property type="entry name" value="P-loop containing nucleoside triphosphate hydrolases"/>
    <property type="match status" value="1"/>
</dbReference>
<comment type="caution">
    <text evidence="6">The sequence shown here is derived from an EMBL/GenBank/DDBJ whole genome shotgun (WGS) entry which is preliminary data.</text>
</comment>
<dbReference type="Pfam" id="PF13181">
    <property type="entry name" value="TPR_8"/>
    <property type="match status" value="1"/>
</dbReference>
<gene>
    <name evidence="6" type="ORF">PMEA_00020919</name>
</gene>
<evidence type="ECO:0000313" key="6">
    <source>
        <dbReference type="EMBL" id="CAH3144042.1"/>
    </source>
</evidence>
<feature type="repeat" description="TPR" evidence="3">
    <location>
        <begin position="704"/>
        <end position="737"/>
    </location>
</feature>
<feature type="region of interest" description="Disordered" evidence="4">
    <location>
        <begin position="98"/>
        <end position="118"/>
    </location>
</feature>
<dbReference type="EMBL" id="CALNXJ010000038">
    <property type="protein sequence ID" value="CAH3144042.1"/>
    <property type="molecule type" value="Genomic_DNA"/>
</dbReference>
<dbReference type="Gene3D" id="1.25.40.10">
    <property type="entry name" value="Tetratricopeptide repeat domain"/>
    <property type="match status" value="2"/>
</dbReference>
<dbReference type="Gene3D" id="2.60.220.30">
    <property type="match status" value="2"/>
</dbReference>
<feature type="compositionally biased region" description="Basic and acidic residues" evidence="4">
    <location>
        <begin position="358"/>
        <end position="369"/>
    </location>
</feature>
<dbReference type="SMART" id="SM00028">
    <property type="entry name" value="TPR"/>
    <property type="match status" value="5"/>
</dbReference>
<feature type="domain" description="ZU5" evidence="5">
    <location>
        <begin position="1244"/>
        <end position="1393"/>
    </location>
</feature>
<dbReference type="PANTHER" id="PTHR45641:SF19">
    <property type="entry name" value="NEPHROCYSTIN-3"/>
    <property type="match status" value="1"/>
</dbReference>
<reference evidence="6 7" key="1">
    <citation type="submission" date="2022-05" db="EMBL/GenBank/DDBJ databases">
        <authorList>
            <consortium name="Genoscope - CEA"/>
            <person name="William W."/>
        </authorList>
    </citation>
    <scope>NUCLEOTIDE SEQUENCE [LARGE SCALE GENOMIC DNA]</scope>
</reference>
<keyword evidence="1" id="KW-0677">Repeat</keyword>